<organism evidence="3">
    <name type="scientific">Anopheles darlingi</name>
    <name type="common">Mosquito</name>
    <dbReference type="NCBI Taxonomy" id="43151"/>
    <lineage>
        <taxon>Eukaryota</taxon>
        <taxon>Metazoa</taxon>
        <taxon>Ecdysozoa</taxon>
        <taxon>Arthropoda</taxon>
        <taxon>Hexapoda</taxon>
        <taxon>Insecta</taxon>
        <taxon>Pterygota</taxon>
        <taxon>Neoptera</taxon>
        <taxon>Endopterygota</taxon>
        <taxon>Diptera</taxon>
        <taxon>Nematocera</taxon>
        <taxon>Culicoidea</taxon>
        <taxon>Culicidae</taxon>
        <taxon>Anophelinae</taxon>
        <taxon>Anopheles</taxon>
    </lineage>
</organism>
<evidence type="ECO:0000256" key="2">
    <source>
        <dbReference type="SAM" id="SignalP"/>
    </source>
</evidence>
<feature type="signal peptide" evidence="2">
    <location>
        <begin position="1"/>
        <end position="23"/>
    </location>
</feature>
<evidence type="ECO:0008006" key="4">
    <source>
        <dbReference type="Google" id="ProtNLM"/>
    </source>
</evidence>
<feature type="transmembrane region" description="Helical" evidence="1">
    <location>
        <begin position="70"/>
        <end position="93"/>
    </location>
</feature>
<dbReference type="AlphaFoldDB" id="A0A2M4DBY9"/>
<dbReference type="EMBL" id="GGFL01010887">
    <property type="protein sequence ID" value="MBW75065.1"/>
    <property type="molecule type" value="Transcribed_RNA"/>
</dbReference>
<keyword evidence="1" id="KW-0812">Transmembrane</keyword>
<reference evidence="3" key="1">
    <citation type="submission" date="2018-01" db="EMBL/GenBank/DDBJ databases">
        <title>An insight into the sialome of Amazonian anophelines.</title>
        <authorList>
            <person name="Ribeiro J.M."/>
            <person name="Scarpassa V."/>
            <person name="Calvo E."/>
        </authorList>
    </citation>
    <scope>NUCLEOTIDE SEQUENCE</scope>
</reference>
<name>A0A2M4DBY9_ANODA</name>
<keyword evidence="1" id="KW-1133">Transmembrane helix</keyword>
<evidence type="ECO:0000313" key="3">
    <source>
        <dbReference type="EMBL" id="MBW75065.1"/>
    </source>
</evidence>
<accession>A0A2M4DBY9</accession>
<protein>
    <recommendedName>
        <fullName evidence="4">Secreted protein</fullName>
    </recommendedName>
</protein>
<keyword evidence="2" id="KW-0732">Signal</keyword>
<keyword evidence="1" id="KW-0472">Membrane</keyword>
<feature type="chain" id="PRO_5014676058" description="Secreted protein" evidence="2">
    <location>
        <begin position="24"/>
        <end position="183"/>
    </location>
</feature>
<sequence length="183" mass="20315">MVCMVQWMLLFGLFVHRVLVARATIELDAGVPVATVQTDKNVIDGRGPGRRCRQIAFLSTAGTGIVRMLMVVRVVLVMVVVMELLLLLLLLLVMGLRTKTKVTTGTGTVLVQLMVCADVVRIEGRLVVLRVVGMGWCDQWRLDQCHILVQQSMIIIVHAHAPHRVRLLVEVGWNVHAVPASLR</sequence>
<proteinExistence type="predicted"/>
<evidence type="ECO:0000256" key="1">
    <source>
        <dbReference type="SAM" id="Phobius"/>
    </source>
</evidence>